<dbReference type="RefSeq" id="WP_111514828.1">
    <property type="nucleotide sequence ID" value="NZ_QFYR01000002.1"/>
</dbReference>
<dbReference type="AlphaFoldDB" id="A0A328ACR4"/>
<evidence type="ECO:0000313" key="3">
    <source>
        <dbReference type="EMBL" id="RAK52542.1"/>
    </source>
</evidence>
<dbReference type="Gene3D" id="3.40.50.620">
    <property type="entry name" value="HUPs"/>
    <property type="match status" value="1"/>
</dbReference>
<dbReference type="OrthoDB" id="5564966at2"/>
<evidence type="ECO:0000313" key="4">
    <source>
        <dbReference type="Proteomes" id="UP000249725"/>
    </source>
</evidence>
<evidence type="ECO:0000256" key="1">
    <source>
        <dbReference type="ARBA" id="ARBA00008791"/>
    </source>
</evidence>
<accession>A0A328ACR4</accession>
<dbReference type="Proteomes" id="UP000249725">
    <property type="component" value="Unassembled WGS sequence"/>
</dbReference>
<sequence length="156" mass="16498">MYKRILLAFDGSVEGRTALREGALLAKSCGAQVHLLSVVSETGGMAIGEGAFAGAVALHQDRYREVLEEGAARLRAMGFNPTAELVVGDPAQAIGEAARRVGADLVVVGHRRQSLLARWWAGSTGAYLVDSVDCSVLIARTVISDELFERSADVVS</sequence>
<dbReference type="EMBL" id="QFYR01000002">
    <property type="protein sequence ID" value="RAK52542.1"/>
    <property type="molecule type" value="Genomic_DNA"/>
</dbReference>
<dbReference type="InterPro" id="IPR006016">
    <property type="entry name" value="UspA"/>
</dbReference>
<dbReference type="Pfam" id="PF00582">
    <property type="entry name" value="Usp"/>
    <property type="match status" value="1"/>
</dbReference>
<dbReference type="PANTHER" id="PTHR46268:SF6">
    <property type="entry name" value="UNIVERSAL STRESS PROTEIN UP12"/>
    <property type="match status" value="1"/>
</dbReference>
<dbReference type="CDD" id="cd00293">
    <property type="entry name" value="USP-like"/>
    <property type="match status" value="1"/>
</dbReference>
<dbReference type="SUPFAM" id="SSF52402">
    <property type="entry name" value="Adenine nucleotide alpha hydrolases-like"/>
    <property type="match status" value="1"/>
</dbReference>
<reference evidence="4" key="1">
    <citation type="submission" date="2018-05" db="EMBL/GenBank/DDBJ databases">
        <authorList>
            <person name="Li X."/>
        </authorList>
    </citation>
    <scope>NUCLEOTIDE SEQUENCE [LARGE SCALE GENOMIC DNA]</scope>
    <source>
        <strain evidence="4">YIM 73061</strain>
    </source>
</reference>
<evidence type="ECO:0000259" key="2">
    <source>
        <dbReference type="Pfam" id="PF00582"/>
    </source>
</evidence>
<protein>
    <submittedName>
        <fullName evidence="3">Universal stress protein</fullName>
    </submittedName>
</protein>
<dbReference type="InterPro" id="IPR006015">
    <property type="entry name" value="Universal_stress_UspA"/>
</dbReference>
<dbReference type="PRINTS" id="PR01438">
    <property type="entry name" value="UNVRSLSTRESS"/>
</dbReference>
<comment type="similarity">
    <text evidence="1">Belongs to the universal stress protein A family.</text>
</comment>
<organism evidence="3 4">
    <name type="scientific">Phenylobacterium deserti</name>
    <dbReference type="NCBI Taxonomy" id="1914756"/>
    <lineage>
        <taxon>Bacteria</taxon>
        <taxon>Pseudomonadati</taxon>
        <taxon>Pseudomonadota</taxon>
        <taxon>Alphaproteobacteria</taxon>
        <taxon>Caulobacterales</taxon>
        <taxon>Caulobacteraceae</taxon>
        <taxon>Phenylobacterium</taxon>
    </lineage>
</organism>
<keyword evidence="4" id="KW-1185">Reference proteome</keyword>
<comment type="caution">
    <text evidence="3">The sequence shown here is derived from an EMBL/GenBank/DDBJ whole genome shotgun (WGS) entry which is preliminary data.</text>
</comment>
<dbReference type="PANTHER" id="PTHR46268">
    <property type="entry name" value="STRESS RESPONSE PROTEIN NHAX"/>
    <property type="match status" value="1"/>
</dbReference>
<proteinExistence type="inferred from homology"/>
<name>A0A328ACR4_9CAUL</name>
<feature type="domain" description="UspA" evidence="2">
    <location>
        <begin position="1"/>
        <end position="140"/>
    </location>
</feature>
<dbReference type="InterPro" id="IPR014729">
    <property type="entry name" value="Rossmann-like_a/b/a_fold"/>
</dbReference>
<gene>
    <name evidence="3" type="ORF">DJ018_10025</name>
</gene>